<dbReference type="EMBL" id="FNBW01000005">
    <property type="protein sequence ID" value="SDF65775.1"/>
    <property type="molecule type" value="Genomic_DNA"/>
</dbReference>
<dbReference type="OrthoDB" id="7743333at2"/>
<keyword evidence="3" id="KW-1185">Reference proteome</keyword>
<dbReference type="RefSeq" id="WP_028792714.1">
    <property type="nucleotide sequence ID" value="NZ_FNBW01000005.1"/>
</dbReference>
<sequence>MNAIRTILLVAALLGLGAGPASAETSPSLTEKAALQAAMQRHIDRTLVDGAILHLDRASGEVQRLHPVTAHPMILIYGEHFVLCFDFRDDAGNNVPIDYYMARQGGSYTVFHTAVADRALLQDLMAAGKVTR</sequence>
<proteinExistence type="predicted"/>
<evidence type="ECO:0000313" key="3">
    <source>
        <dbReference type="Proteomes" id="UP000198615"/>
    </source>
</evidence>
<comment type="caution">
    <text evidence="2">The sequence shown here is derived from an EMBL/GenBank/DDBJ whole genome shotgun (WGS) entry which is preliminary data.</text>
</comment>
<feature type="signal peptide" evidence="1">
    <location>
        <begin position="1"/>
        <end position="23"/>
    </location>
</feature>
<organism evidence="2 3">
    <name type="scientific">Thalassobaculum litoreum DSM 18839</name>
    <dbReference type="NCBI Taxonomy" id="1123362"/>
    <lineage>
        <taxon>Bacteria</taxon>
        <taxon>Pseudomonadati</taxon>
        <taxon>Pseudomonadota</taxon>
        <taxon>Alphaproteobacteria</taxon>
        <taxon>Rhodospirillales</taxon>
        <taxon>Thalassobaculaceae</taxon>
        <taxon>Thalassobaculum</taxon>
    </lineage>
</organism>
<feature type="chain" id="PRO_5034995349" evidence="1">
    <location>
        <begin position="24"/>
        <end position="132"/>
    </location>
</feature>
<gene>
    <name evidence="2" type="ORF">SAMN05660686_01947</name>
</gene>
<evidence type="ECO:0000256" key="1">
    <source>
        <dbReference type="SAM" id="SignalP"/>
    </source>
</evidence>
<dbReference type="AlphaFoldDB" id="A0A8G2BH22"/>
<evidence type="ECO:0000313" key="2">
    <source>
        <dbReference type="EMBL" id="SDF65775.1"/>
    </source>
</evidence>
<name>A0A8G2BH22_9PROT</name>
<protein>
    <submittedName>
        <fullName evidence="2">Uncharacterized protein</fullName>
    </submittedName>
</protein>
<reference evidence="2 3" key="1">
    <citation type="submission" date="2016-10" db="EMBL/GenBank/DDBJ databases">
        <authorList>
            <person name="Varghese N."/>
            <person name="Submissions S."/>
        </authorList>
    </citation>
    <scope>NUCLEOTIDE SEQUENCE [LARGE SCALE GENOMIC DNA]</scope>
    <source>
        <strain evidence="2 3">DSM 18839</strain>
    </source>
</reference>
<dbReference type="Proteomes" id="UP000198615">
    <property type="component" value="Unassembled WGS sequence"/>
</dbReference>
<keyword evidence="1" id="KW-0732">Signal</keyword>
<accession>A0A8G2BH22</accession>